<dbReference type="STRING" id="1801677.A2365_00960"/>
<evidence type="ECO:0000313" key="4">
    <source>
        <dbReference type="Proteomes" id="UP000177740"/>
    </source>
</evidence>
<name>A0A1G2EQ75_9BACT</name>
<evidence type="ECO:0000313" key="3">
    <source>
        <dbReference type="EMBL" id="OGZ27897.1"/>
    </source>
</evidence>
<feature type="transmembrane region" description="Helical" evidence="2">
    <location>
        <begin position="21"/>
        <end position="40"/>
    </location>
</feature>
<feature type="transmembrane region" description="Helical" evidence="2">
    <location>
        <begin position="259"/>
        <end position="278"/>
    </location>
</feature>
<feature type="transmembrane region" description="Helical" evidence="2">
    <location>
        <begin position="438"/>
        <end position="460"/>
    </location>
</feature>
<dbReference type="InterPro" id="IPR019734">
    <property type="entry name" value="TPR_rpt"/>
</dbReference>
<organism evidence="3 4">
    <name type="scientific">Candidatus Nealsonbacteria bacterium RIFOXYB1_FULL_40_15</name>
    <dbReference type="NCBI Taxonomy" id="1801677"/>
    <lineage>
        <taxon>Bacteria</taxon>
        <taxon>Candidatus Nealsoniibacteriota</taxon>
    </lineage>
</organism>
<keyword evidence="2" id="KW-1133">Transmembrane helix</keyword>
<dbReference type="Proteomes" id="UP000177740">
    <property type="component" value="Unassembled WGS sequence"/>
</dbReference>
<dbReference type="Gene3D" id="1.25.40.10">
    <property type="entry name" value="Tetratricopeptide repeat domain"/>
    <property type="match status" value="2"/>
</dbReference>
<feature type="transmembrane region" description="Helical" evidence="2">
    <location>
        <begin position="82"/>
        <end position="101"/>
    </location>
</feature>
<keyword evidence="2" id="KW-0472">Membrane</keyword>
<dbReference type="PANTHER" id="PTHR12558:SF13">
    <property type="entry name" value="CELL DIVISION CYCLE PROTEIN 27 HOMOLOG"/>
    <property type="match status" value="1"/>
</dbReference>
<feature type="repeat" description="TPR" evidence="1">
    <location>
        <begin position="670"/>
        <end position="703"/>
    </location>
</feature>
<dbReference type="Pfam" id="PF13181">
    <property type="entry name" value="TPR_8"/>
    <property type="match status" value="1"/>
</dbReference>
<feature type="transmembrane region" description="Helical" evidence="2">
    <location>
        <begin position="208"/>
        <end position="225"/>
    </location>
</feature>
<dbReference type="SMART" id="SM00028">
    <property type="entry name" value="TPR"/>
    <property type="match status" value="4"/>
</dbReference>
<dbReference type="PANTHER" id="PTHR12558">
    <property type="entry name" value="CELL DIVISION CYCLE 16,23,27"/>
    <property type="match status" value="1"/>
</dbReference>
<feature type="transmembrane region" description="Helical" evidence="2">
    <location>
        <begin position="107"/>
        <end position="130"/>
    </location>
</feature>
<gene>
    <name evidence="3" type="ORF">A2365_00960</name>
</gene>
<reference evidence="3 4" key="1">
    <citation type="journal article" date="2016" name="Nat. Commun.">
        <title>Thousands of microbial genomes shed light on interconnected biogeochemical processes in an aquifer system.</title>
        <authorList>
            <person name="Anantharaman K."/>
            <person name="Brown C.T."/>
            <person name="Hug L.A."/>
            <person name="Sharon I."/>
            <person name="Castelle C.J."/>
            <person name="Probst A.J."/>
            <person name="Thomas B.C."/>
            <person name="Singh A."/>
            <person name="Wilkins M.J."/>
            <person name="Karaoz U."/>
            <person name="Brodie E.L."/>
            <person name="Williams K.H."/>
            <person name="Hubbard S.S."/>
            <person name="Banfield J.F."/>
        </authorList>
    </citation>
    <scope>NUCLEOTIDE SEQUENCE [LARGE SCALE GENOMIC DNA]</scope>
</reference>
<dbReference type="SUPFAM" id="SSF48452">
    <property type="entry name" value="TPR-like"/>
    <property type="match status" value="2"/>
</dbReference>
<dbReference type="InterPro" id="IPR011990">
    <property type="entry name" value="TPR-like_helical_dom_sf"/>
</dbReference>
<feature type="transmembrane region" description="Helical" evidence="2">
    <location>
        <begin position="383"/>
        <end position="402"/>
    </location>
</feature>
<dbReference type="Pfam" id="PF13432">
    <property type="entry name" value="TPR_16"/>
    <property type="match status" value="1"/>
</dbReference>
<feature type="transmembrane region" description="Helical" evidence="2">
    <location>
        <begin position="183"/>
        <end position="201"/>
    </location>
</feature>
<dbReference type="EMBL" id="MHMM01000003">
    <property type="protein sequence ID" value="OGZ27897.1"/>
    <property type="molecule type" value="Genomic_DNA"/>
</dbReference>
<feature type="transmembrane region" description="Helical" evidence="2">
    <location>
        <begin position="52"/>
        <end position="70"/>
    </location>
</feature>
<accession>A0A1G2EQ75</accession>
<evidence type="ECO:0000256" key="2">
    <source>
        <dbReference type="SAM" id="Phobius"/>
    </source>
</evidence>
<evidence type="ECO:0000256" key="1">
    <source>
        <dbReference type="PROSITE-ProRule" id="PRU00339"/>
    </source>
</evidence>
<keyword evidence="2" id="KW-0812">Transmembrane</keyword>
<evidence type="ECO:0008006" key="5">
    <source>
        <dbReference type="Google" id="ProtNLM"/>
    </source>
</evidence>
<keyword evidence="1" id="KW-0802">TPR repeat</keyword>
<sequence>MKKTNVIKTDSSSLADSAERISKISIYLLVFLLPILFLPWTANILEFNKQALLIVLVLISFFSWLFKILVSGRARINLTIAYIPPALLMVVYGASSIFSRWRFGSFWGWPLVTAESLVNIIFLFLLFVLIMNVFEKKELHNLIYALMISSSVAFVYLILQLLGMFLIPIGFTKSISFNTVGGPLAAGVFASAMLPISIVLLTLSKKKYMILAGLTAAASFVSILILNFPAIWWLVAGGCALVFAFAVQRRDIFDSRWAVLPMTLLAVSLLFAFFKFSIPGIPLRPAEFFLKQGPSIEIARETLKSNPVFGTGPGTFTYAFSKYRDAGFNQGSLWDYSFEWSGSKFLTVLTTVGITGALAFLVFIVFFAYAGILLIIKNRDEGSFSGSAAALSFLALSAGFFLFNSATVLEFLFFFLAAILAGFVWQNKKEFVLKSSSLSTLIFTFLVTVIFVFGLGILVLEGQRYASSASYFNGMKEWQEGKTENAIKNIERAASISPQTDIYLRELSQAYLKGITETVQSGISQDEKAKKIQIYVNKTVNSAKSATDANPNNPANWSARGFAYQSLIGVVPDTRQWAEDSYKKAIELDPVNPYYPSQAGISLLKEAGLVKDNKEKLLAEAMMYFEKSIELKLDYAQAHFQMARIFSEQGRTAEMISSLEKAGGSDPNDPVLAYQLGLVYYQKKDYERAKKELERAVVLRPAYSNALYFLGICYYELNNKDVAIAVFRKILELNPGNDIATKVLDNMEHGKKALSGLEEEDVPEESS</sequence>
<dbReference type="PROSITE" id="PS50293">
    <property type="entry name" value="TPR_REGION"/>
    <property type="match status" value="1"/>
</dbReference>
<dbReference type="AlphaFoldDB" id="A0A1G2EQ75"/>
<proteinExistence type="predicted"/>
<feature type="transmembrane region" description="Helical" evidence="2">
    <location>
        <begin position="408"/>
        <end position="426"/>
    </location>
</feature>
<protein>
    <recommendedName>
        <fullName evidence="5">UDP-N-acetylglucosamine--peptide N-acetylglucosaminyltransferase SPINDLY</fullName>
    </recommendedName>
</protein>
<feature type="transmembrane region" description="Helical" evidence="2">
    <location>
        <begin position="231"/>
        <end position="247"/>
    </location>
</feature>
<comment type="caution">
    <text evidence="3">The sequence shown here is derived from an EMBL/GenBank/DDBJ whole genome shotgun (WGS) entry which is preliminary data.</text>
</comment>
<dbReference type="PROSITE" id="PS50005">
    <property type="entry name" value="TPR"/>
    <property type="match status" value="2"/>
</dbReference>
<feature type="transmembrane region" description="Helical" evidence="2">
    <location>
        <begin position="345"/>
        <end position="376"/>
    </location>
</feature>
<feature type="transmembrane region" description="Helical" evidence="2">
    <location>
        <begin position="142"/>
        <end position="171"/>
    </location>
</feature>
<feature type="repeat" description="TPR" evidence="1">
    <location>
        <begin position="704"/>
        <end position="737"/>
    </location>
</feature>